<dbReference type="InterPro" id="IPR029055">
    <property type="entry name" value="Ntn_hydrolases_N"/>
</dbReference>
<keyword evidence="5" id="KW-0479">Metal-binding</keyword>
<keyword evidence="2" id="KW-0378">Hydrolase</keyword>
<dbReference type="AlphaFoldDB" id="A0A401U6Y3"/>
<evidence type="ECO:0000313" key="7">
    <source>
        <dbReference type="Proteomes" id="UP000288227"/>
    </source>
</evidence>
<dbReference type="InterPro" id="IPR023343">
    <property type="entry name" value="Penicillin_amidase_dom1"/>
</dbReference>
<keyword evidence="3" id="KW-0865">Zymogen</keyword>
<sequence length="817" mass="92547">MKIIWFLVSLVLTLALIFALNSSWPLGGTRIPPLGKFLSPFEGFWQNIEAKDQTLSAELNISGLDEEVSIYVDSLLIPHIFTNNEADLYLAQGFVTAKHRLWQMEFQTHAAAGRISEIIGAGKDNAVLNYDRGQRRLGMVYGAQHALEAMEKDANSKLAVEKYTEGINQYIQSLSYKDLPFEYKLLDYAPEQWTKLKCALLLRSMAQTLNMGDKDIEMTNTLKLFGKETVDLLFPDMENVGDPIVDNTGQWNFNPVTLESVPSALPNELIKLSGKLPPSDPTTGSNNWAVSGSKTANGAPMLSSDPHLNLSLPSIWYAIQLHAPGINVMGVSLPGAPHVIIGFNDSVSWAVTNAQRDLVDWYSIEFRDSTKSEYLLDSNWVKSNIVEERFNVRGQNAFIDNVVYTHWGPVTYDDTYHAEDNLKHHAFRWIAHDESNESLTFYKLNRANNHQDYMEALNHYSGPAQNFAFASTGGDVAMRVQGKFPVRRKDEGKFVLDGRKTSNGWQAFIPNEQNVMYKNPERGFVSSANQYPADATYPYYITASNFEAYRNRRINQVLSALSNAKPEDLMNLQNDNYNLKAAESLPYFLEQVADLANLTEAEKVALDKLKSWDYFNNVDSEGASYYEAWWDALMPMTWDEFRKENVSLSRPTTYHTIKLLKEQPELAWFDRQETPEKENAKALLQAAFRKGVADIEAWKKSKNSTTVPWAEFKDSYIGHLLRIDALSIKIKHGGNHDIVNAHSRTHGPSWRMITSMEKEGVKAWATYPGGQSGNPGSKYYDQFVSHWTSARYYPLAFLRSKEEATSLNHLHLNPSKK</sequence>
<keyword evidence="5" id="KW-0106">Calcium</keyword>
<gene>
    <name evidence="6" type="ORF">SanaruYs_08440</name>
</gene>
<protein>
    <submittedName>
        <fullName evidence="6">Penicillin acylase family protein</fullName>
    </submittedName>
</protein>
<evidence type="ECO:0000256" key="5">
    <source>
        <dbReference type="PIRSR" id="PIRSR001227-2"/>
    </source>
</evidence>
<dbReference type="Proteomes" id="UP000288227">
    <property type="component" value="Unassembled WGS sequence"/>
</dbReference>
<name>A0A401U6Y3_9BACT</name>
<feature type="binding site" evidence="5">
    <location>
        <position position="357"/>
    </location>
    <ligand>
        <name>Ca(2+)</name>
        <dbReference type="ChEBI" id="CHEBI:29108"/>
    </ligand>
</feature>
<dbReference type="GO" id="GO:0017000">
    <property type="term" value="P:antibiotic biosynthetic process"/>
    <property type="evidence" value="ECO:0007669"/>
    <property type="project" value="InterPro"/>
</dbReference>
<evidence type="ECO:0000256" key="3">
    <source>
        <dbReference type="ARBA" id="ARBA00023145"/>
    </source>
</evidence>
<comment type="similarity">
    <text evidence="1">Belongs to the peptidase S45 family.</text>
</comment>
<reference evidence="6 7" key="1">
    <citation type="submission" date="2018-11" db="EMBL/GenBank/DDBJ databases">
        <title>Chryseotalea sanarue gen. nov., sp., nov., a member of the family Cytophagaceae, isolated from a brackish lake in Hamamatsu Japan.</title>
        <authorList>
            <person name="Maejima Y."/>
            <person name="Iino T."/>
            <person name="Muraguchi Y."/>
            <person name="Fukuda K."/>
            <person name="Ohkuma M."/>
            <person name="Moriuchi R."/>
            <person name="Dohra H."/>
            <person name="Kimbara K."/>
            <person name="Shintani M."/>
        </authorList>
    </citation>
    <scope>NUCLEOTIDE SEQUENCE [LARGE SCALE GENOMIC DNA]</scope>
    <source>
        <strain evidence="6 7">Ys</strain>
    </source>
</reference>
<evidence type="ECO:0000256" key="2">
    <source>
        <dbReference type="ARBA" id="ARBA00022801"/>
    </source>
</evidence>
<evidence type="ECO:0000256" key="1">
    <source>
        <dbReference type="ARBA" id="ARBA00006586"/>
    </source>
</evidence>
<dbReference type="Gene3D" id="3.60.20.10">
    <property type="entry name" value="Glutamine Phosphoribosylpyrophosphate, subunit 1, domain 1"/>
    <property type="match status" value="1"/>
</dbReference>
<comment type="cofactor">
    <cofactor evidence="5">
        <name>Ca(2+)</name>
        <dbReference type="ChEBI" id="CHEBI:29108"/>
    </cofactor>
    <text evidence="5">Binds 1 Ca(2+) ion per dimer.</text>
</comment>
<dbReference type="InterPro" id="IPR014395">
    <property type="entry name" value="Pen/GL7ACA/AHL_acylase"/>
</dbReference>
<dbReference type="PANTHER" id="PTHR34218:SF4">
    <property type="entry name" value="ACYL-HOMOSERINE LACTONE ACYLASE QUIP"/>
    <property type="match status" value="1"/>
</dbReference>
<dbReference type="GO" id="GO:0016811">
    <property type="term" value="F:hydrolase activity, acting on carbon-nitrogen (but not peptide) bonds, in linear amides"/>
    <property type="evidence" value="ECO:0007669"/>
    <property type="project" value="InterPro"/>
</dbReference>
<dbReference type="PIRSF" id="PIRSF001227">
    <property type="entry name" value="Pen_acylase"/>
    <property type="match status" value="1"/>
</dbReference>
<feature type="binding site" evidence="5">
    <location>
        <position position="359"/>
    </location>
    <ligand>
        <name>Ca(2+)</name>
        <dbReference type="ChEBI" id="CHEBI:29108"/>
    </ligand>
</feature>
<dbReference type="GO" id="GO:0046872">
    <property type="term" value="F:metal ion binding"/>
    <property type="evidence" value="ECO:0007669"/>
    <property type="project" value="UniProtKB-KW"/>
</dbReference>
<dbReference type="Gene3D" id="1.10.1400.10">
    <property type="match status" value="1"/>
</dbReference>
<dbReference type="InterPro" id="IPR043147">
    <property type="entry name" value="Penicillin_amidase_A-knob"/>
</dbReference>
<feature type="active site" description="Nucleophile" evidence="4">
    <location>
        <position position="285"/>
    </location>
</feature>
<dbReference type="OrthoDB" id="9759796at2"/>
<dbReference type="RefSeq" id="WP_127121244.1">
    <property type="nucleotide sequence ID" value="NZ_BHXQ01000001.1"/>
</dbReference>
<evidence type="ECO:0000313" key="6">
    <source>
        <dbReference type="EMBL" id="GCC50629.1"/>
    </source>
</evidence>
<organism evidence="6 7">
    <name type="scientific">Chryseotalea sanaruensis</name>
    <dbReference type="NCBI Taxonomy" id="2482724"/>
    <lineage>
        <taxon>Bacteria</taxon>
        <taxon>Pseudomonadati</taxon>
        <taxon>Bacteroidota</taxon>
        <taxon>Cytophagia</taxon>
        <taxon>Cytophagales</taxon>
        <taxon>Chryseotaleaceae</taxon>
        <taxon>Chryseotalea</taxon>
    </lineage>
</organism>
<dbReference type="InterPro" id="IPR002692">
    <property type="entry name" value="S45"/>
</dbReference>
<dbReference type="EMBL" id="BHXQ01000001">
    <property type="protein sequence ID" value="GCC50629.1"/>
    <property type="molecule type" value="Genomic_DNA"/>
</dbReference>
<accession>A0A401U6Y3</accession>
<keyword evidence="7" id="KW-1185">Reference proteome</keyword>
<dbReference type="PANTHER" id="PTHR34218">
    <property type="entry name" value="PEPTIDASE S45 PENICILLIN AMIDASE"/>
    <property type="match status" value="1"/>
</dbReference>
<dbReference type="InterPro" id="IPR043146">
    <property type="entry name" value="Penicillin_amidase_N_B-knob"/>
</dbReference>
<proteinExistence type="inferred from homology"/>
<dbReference type="Gene3D" id="2.30.120.10">
    <property type="match status" value="1"/>
</dbReference>
<dbReference type="CDD" id="cd03747">
    <property type="entry name" value="Ntn_PGA_like"/>
    <property type="match status" value="1"/>
</dbReference>
<dbReference type="SUPFAM" id="SSF56235">
    <property type="entry name" value="N-terminal nucleophile aminohydrolases (Ntn hydrolases)"/>
    <property type="match status" value="1"/>
</dbReference>
<comment type="caution">
    <text evidence="6">The sequence shown here is derived from an EMBL/GenBank/DDBJ whole genome shotgun (WGS) entry which is preliminary data.</text>
</comment>
<dbReference type="Gene3D" id="1.10.439.10">
    <property type="entry name" value="Penicillin Amidohydrolase, domain 1"/>
    <property type="match status" value="1"/>
</dbReference>
<evidence type="ECO:0000256" key="4">
    <source>
        <dbReference type="PIRSR" id="PIRSR001227-1"/>
    </source>
</evidence>
<feature type="binding site" evidence="5">
    <location>
        <position position="360"/>
    </location>
    <ligand>
        <name>Ca(2+)</name>
        <dbReference type="ChEBI" id="CHEBI:29108"/>
    </ligand>
</feature>
<dbReference type="Pfam" id="PF01804">
    <property type="entry name" value="Penicil_amidase"/>
    <property type="match status" value="1"/>
</dbReference>